<dbReference type="Proteomes" id="UP001232063">
    <property type="component" value="Unassembled WGS sequence"/>
</dbReference>
<evidence type="ECO:0000313" key="3">
    <source>
        <dbReference type="Proteomes" id="UP001232063"/>
    </source>
</evidence>
<feature type="chain" id="PRO_5042066827" description="Lipoprotein" evidence="1">
    <location>
        <begin position="20"/>
        <end position="48"/>
    </location>
</feature>
<evidence type="ECO:0000313" key="2">
    <source>
        <dbReference type="EMBL" id="MDJ1499018.1"/>
    </source>
</evidence>
<comment type="caution">
    <text evidence="2">The sequence shown here is derived from an EMBL/GenBank/DDBJ whole genome shotgun (WGS) entry which is preliminary data.</text>
</comment>
<evidence type="ECO:0000256" key="1">
    <source>
        <dbReference type="SAM" id="SignalP"/>
    </source>
</evidence>
<dbReference type="EMBL" id="JASJOU010000001">
    <property type="protein sequence ID" value="MDJ1499018.1"/>
    <property type="molecule type" value="Genomic_DNA"/>
</dbReference>
<dbReference type="RefSeq" id="WP_314508541.1">
    <property type="nucleotide sequence ID" value="NZ_JASJOU010000001.1"/>
</dbReference>
<name>A0AAE3UAS3_9BACT</name>
<keyword evidence="1" id="KW-0732">Signal</keyword>
<reference evidence="2" key="1">
    <citation type="submission" date="2023-05" db="EMBL/GenBank/DDBJ databases">
        <authorList>
            <person name="Zhang X."/>
        </authorList>
    </citation>
    <scope>NUCLEOTIDE SEQUENCE</scope>
    <source>
        <strain evidence="2">BD1B2-1</strain>
    </source>
</reference>
<accession>A0AAE3UAS3</accession>
<dbReference type="PROSITE" id="PS51257">
    <property type="entry name" value="PROKAR_LIPOPROTEIN"/>
    <property type="match status" value="1"/>
</dbReference>
<protein>
    <recommendedName>
        <fullName evidence="4">Lipoprotein</fullName>
    </recommendedName>
</protein>
<evidence type="ECO:0008006" key="4">
    <source>
        <dbReference type="Google" id="ProtNLM"/>
    </source>
</evidence>
<dbReference type="AlphaFoldDB" id="A0AAE3UAS3"/>
<organism evidence="2 3">
    <name type="scientific">Xanthocytophaga agilis</name>
    <dbReference type="NCBI Taxonomy" id="3048010"/>
    <lineage>
        <taxon>Bacteria</taxon>
        <taxon>Pseudomonadati</taxon>
        <taxon>Bacteroidota</taxon>
        <taxon>Cytophagia</taxon>
        <taxon>Cytophagales</taxon>
        <taxon>Rhodocytophagaceae</taxon>
        <taxon>Xanthocytophaga</taxon>
    </lineage>
</organism>
<keyword evidence="3" id="KW-1185">Reference proteome</keyword>
<gene>
    <name evidence="2" type="ORF">QNI22_00100</name>
</gene>
<feature type="signal peptide" evidence="1">
    <location>
        <begin position="1"/>
        <end position="19"/>
    </location>
</feature>
<sequence length="48" mass="5106">MKKVLLIGLVVIASLSACAKKYTCPTYSKANGVEKLHASVKQAEKGNN</sequence>
<proteinExistence type="predicted"/>